<dbReference type="InterPro" id="IPR023631">
    <property type="entry name" value="Amidase_dom"/>
</dbReference>
<dbReference type="RefSeq" id="WP_175175490.1">
    <property type="nucleotide sequence ID" value="NZ_CADIJX010000004.1"/>
</dbReference>
<evidence type="ECO:0000259" key="2">
    <source>
        <dbReference type="Pfam" id="PF01425"/>
    </source>
</evidence>
<evidence type="ECO:0000313" key="3">
    <source>
        <dbReference type="EMBL" id="CAB3658361.1"/>
    </source>
</evidence>
<dbReference type="Gene3D" id="3.90.1300.10">
    <property type="entry name" value="Amidase signature (AS) domain"/>
    <property type="match status" value="1"/>
</dbReference>
<comment type="similarity">
    <text evidence="1">Belongs to the amidase family.</text>
</comment>
<organism evidence="3 4">
    <name type="scientific">Achromobacter pestifer</name>
    <dbReference type="NCBI Taxonomy" id="1353889"/>
    <lineage>
        <taxon>Bacteria</taxon>
        <taxon>Pseudomonadati</taxon>
        <taxon>Pseudomonadota</taxon>
        <taxon>Betaproteobacteria</taxon>
        <taxon>Burkholderiales</taxon>
        <taxon>Alcaligenaceae</taxon>
        <taxon>Achromobacter</taxon>
    </lineage>
</organism>
<evidence type="ECO:0000313" key="4">
    <source>
        <dbReference type="Proteomes" id="UP000494108"/>
    </source>
</evidence>
<gene>
    <name evidence="3" type="primary">aam_3</name>
    <name evidence="3" type="ORF">LMG3431_03189</name>
</gene>
<dbReference type="SUPFAM" id="SSF75304">
    <property type="entry name" value="Amidase signature (AS) enzymes"/>
    <property type="match status" value="1"/>
</dbReference>
<keyword evidence="4" id="KW-1185">Reference proteome</keyword>
<protein>
    <submittedName>
        <fullName evidence="3">Acylamidase</fullName>
        <ecNumber evidence="3">3.5.1.13</ecNumber>
    </submittedName>
</protein>
<keyword evidence="3" id="KW-0378">Hydrolase</keyword>
<dbReference type="InterPro" id="IPR000120">
    <property type="entry name" value="Amidase"/>
</dbReference>
<dbReference type="PANTHER" id="PTHR11895">
    <property type="entry name" value="TRANSAMIDASE"/>
    <property type="match status" value="1"/>
</dbReference>
<dbReference type="GO" id="GO:0047680">
    <property type="term" value="F:aryl-acylamidase activity"/>
    <property type="evidence" value="ECO:0007669"/>
    <property type="project" value="UniProtKB-EC"/>
</dbReference>
<dbReference type="Proteomes" id="UP000494108">
    <property type="component" value="Unassembled WGS sequence"/>
</dbReference>
<evidence type="ECO:0000256" key="1">
    <source>
        <dbReference type="ARBA" id="ARBA00009199"/>
    </source>
</evidence>
<sequence length="478" mass="51042">MMNELWRWSAVELAHAIRTGEVSSREAVQSCLDRADQVNATFNPLTEIYADQAIKAADAADAAVRGKQELGMLHGVPVTIKANADLAGSATTNGVVAYRDAIAKENNPAVDNWINAGAVVIGRTNVPAFSWRWFTDNDLHGRTVNPFDAARTPGGSSGGAAVAAALGIGALAHGSDQGGSIRYPAYACGVAGLRPSQGRVPGYNASQRSERAVASQMAATQGPLARTIADLRLGLAAMSPGDSRDPWWVPAPLDLRRPGDSRRVALFGGTPAFRPDPAVSEALRRSAAWLEDAGYIVEEAAPPRFDEAVDLWLNVLMNEASGSMQREIETVGDRAIQRAYQSMLTHTSILDKEGFIKAMAMRTTILREWGAFFDRYPVLLMPVSLERPFPIDLDQQGDDIIGRMIRAQSPLISTAILGLPGLSVPVGLSDGVPMGVQLAAGRFREDLCLAAGEAIEARASWSVLEQLPAAIARPAAWN</sequence>
<dbReference type="Pfam" id="PF01425">
    <property type="entry name" value="Amidase"/>
    <property type="match status" value="1"/>
</dbReference>
<dbReference type="EMBL" id="CADIJX010000004">
    <property type="protein sequence ID" value="CAB3658361.1"/>
    <property type="molecule type" value="Genomic_DNA"/>
</dbReference>
<dbReference type="EC" id="3.5.1.13" evidence="3"/>
<reference evidence="3 4" key="1">
    <citation type="submission" date="2020-04" db="EMBL/GenBank/DDBJ databases">
        <authorList>
            <person name="De Canck E."/>
        </authorList>
    </citation>
    <scope>NUCLEOTIDE SEQUENCE [LARGE SCALE GENOMIC DNA]</scope>
    <source>
        <strain evidence="3 4">LMG 3431</strain>
    </source>
</reference>
<dbReference type="AlphaFoldDB" id="A0A6S6Z728"/>
<accession>A0A6S6Z728</accession>
<dbReference type="InterPro" id="IPR036928">
    <property type="entry name" value="AS_sf"/>
</dbReference>
<dbReference type="PANTHER" id="PTHR11895:SF7">
    <property type="entry name" value="GLUTAMYL-TRNA(GLN) AMIDOTRANSFERASE SUBUNIT A, MITOCHONDRIAL"/>
    <property type="match status" value="1"/>
</dbReference>
<proteinExistence type="inferred from homology"/>
<feature type="domain" description="Amidase" evidence="2">
    <location>
        <begin position="26"/>
        <end position="449"/>
    </location>
</feature>
<dbReference type="NCBIfam" id="NF005687">
    <property type="entry name" value="PRK07487.1"/>
    <property type="match status" value="1"/>
</dbReference>
<name>A0A6S6Z728_9BURK</name>